<dbReference type="KEGG" id="cmar:IMCC12053_494"/>
<evidence type="ECO:0000313" key="2">
    <source>
        <dbReference type="Proteomes" id="UP000064920"/>
    </source>
</evidence>
<keyword evidence="2" id="KW-1185">Reference proteome</keyword>
<dbReference type="EMBL" id="CP012023">
    <property type="protein sequence ID" value="ALI54443.1"/>
    <property type="molecule type" value="Genomic_DNA"/>
</dbReference>
<proteinExistence type="predicted"/>
<gene>
    <name evidence="1" type="ORF">IMCC12053_494</name>
</gene>
<protein>
    <submittedName>
        <fullName evidence="1">Uncharacterized protein</fullName>
    </submittedName>
</protein>
<accession>A0A0N9ZWR0</accession>
<dbReference type="PATRIC" id="fig|1397108.4.peg.510"/>
<dbReference type="RefSeq" id="WP_256209968.1">
    <property type="nucleotide sequence ID" value="NZ_CP012023.1"/>
</dbReference>
<organism evidence="1 2">
    <name type="scientific">Celeribacter marinus</name>
    <dbReference type="NCBI Taxonomy" id="1397108"/>
    <lineage>
        <taxon>Bacteria</taxon>
        <taxon>Pseudomonadati</taxon>
        <taxon>Pseudomonadota</taxon>
        <taxon>Alphaproteobacteria</taxon>
        <taxon>Rhodobacterales</taxon>
        <taxon>Roseobacteraceae</taxon>
        <taxon>Celeribacter</taxon>
    </lineage>
</organism>
<dbReference type="STRING" id="1397108.IMCC12053_494"/>
<name>A0A0N9ZWR0_9RHOB</name>
<dbReference type="Proteomes" id="UP000064920">
    <property type="component" value="Chromosome"/>
</dbReference>
<dbReference type="AlphaFoldDB" id="A0A0N9ZWR0"/>
<evidence type="ECO:0000313" key="1">
    <source>
        <dbReference type="EMBL" id="ALI54443.1"/>
    </source>
</evidence>
<sequence length="40" mass="4288">MLTELKAIVARSRTTMIEDVIGMVSLMVILMAGLSLPALV</sequence>
<reference evidence="2" key="1">
    <citation type="submission" date="2015-05" db="EMBL/GenBank/DDBJ databases">
        <authorList>
            <person name="Oh H.-M."/>
            <person name="Yang J.-A."/>
            <person name="Cho J.-C."/>
            <person name="Kang I."/>
        </authorList>
    </citation>
    <scope>NUCLEOTIDE SEQUENCE [LARGE SCALE GENOMIC DNA]</scope>
    <source>
        <strain evidence="2">IMCC 12053</strain>
    </source>
</reference>